<reference evidence="2" key="1">
    <citation type="submission" date="2014-09" db="EMBL/GenBank/DDBJ databases">
        <authorList>
            <person name="Mudge J."/>
            <person name="Ramaraj T."/>
            <person name="Lindquist I.E."/>
            <person name="Bharti A.K."/>
            <person name="Sundararajan A."/>
            <person name="Cameron C.T."/>
            <person name="Woodward J.E."/>
            <person name="May G.D."/>
            <person name="Brubaker C."/>
            <person name="Broadhvest J."/>
            <person name="Wilkins T.A."/>
        </authorList>
    </citation>
    <scope>NUCLEOTIDE SEQUENCE</scope>
    <source>
        <strain evidence="2">cv. AKA8401</strain>
    </source>
</reference>
<proteinExistence type="predicted"/>
<dbReference type="EMBL" id="KN423176">
    <property type="protein sequence ID" value="KHG22888.1"/>
    <property type="molecule type" value="Genomic_DNA"/>
</dbReference>
<dbReference type="Proteomes" id="UP000032142">
    <property type="component" value="Unassembled WGS sequence"/>
</dbReference>
<evidence type="ECO:0000313" key="2">
    <source>
        <dbReference type="Proteomes" id="UP000032142"/>
    </source>
</evidence>
<name>A0A0B0P871_GOSAR</name>
<organism evidence="1 2">
    <name type="scientific">Gossypium arboreum</name>
    <name type="common">Tree cotton</name>
    <name type="synonym">Gossypium nanking</name>
    <dbReference type="NCBI Taxonomy" id="29729"/>
    <lineage>
        <taxon>Eukaryota</taxon>
        <taxon>Viridiplantae</taxon>
        <taxon>Streptophyta</taxon>
        <taxon>Embryophyta</taxon>
        <taxon>Tracheophyta</taxon>
        <taxon>Spermatophyta</taxon>
        <taxon>Magnoliopsida</taxon>
        <taxon>eudicotyledons</taxon>
        <taxon>Gunneridae</taxon>
        <taxon>Pentapetalae</taxon>
        <taxon>rosids</taxon>
        <taxon>malvids</taxon>
        <taxon>Malvales</taxon>
        <taxon>Malvaceae</taxon>
        <taxon>Malvoideae</taxon>
        <taxon>Gossypium</taxon>
    </lineage>
</organism>
<sequence>MVSRSVGMGLTEMICHG</sequence>
<evidence type="ECO:0000313" key="1">
    <source>
        <dbReference type="EMBL" id="KHG22888.1"/>
    </source>
</evidence>
<dbReference type="AlphaFoldDB" id="A0A0B0P871"/>
<protein>
    <submittedName>
        <fullName evidence="1">Uncharacterized protein</fullName>
    </submittedName>
</protein>
<gene>
    <name evidence="1" type="ORF">F383_06548</name>
</gene>
<keyword evidence="2" id="KW-1185">Reference proteome</keyword>
<accession>A0A0B0P871</accession>